<name>A0ABT8DKT5_9BURK</name>
<dbReference type="EMBL" id="JAUHHC010000001">
    <property type="protein sequence ID" value="MDN3918712.1"/>
    <property type="molecule type" value="Genomic_DNA"/>
</dbReference>
<feature type="region of interest" description="Disordered" evidence="1">
    <location>
        <begin position="1"/>
        <end position="22"/>
    </location>
</feature>
<evidence type="ECO:0000256" key="1">
    <source>
        <dbReference type="SAM" id="MobiDB-lite"/>
    </source>
</evidence>
<proteinExistence type="predicted"/>
<dbReference type="RefSeq" id="WP_290357043.1">
    <property type="nucleotide sequence ID" value="NZ_JAUHHC010000001.1"/>
</dbReference>
<feature type="compositionally biased region" description="Low complexity" evidence="1">
    <location>
        <begin position="1"/>
        <end position="14"/>
    </location>
</feature>
<dbReference type="InterPro" id="IPR046708">
    <property type="entry name" value="DUF6781"/>
</dbReference>
<evidence type="ECO:0000313" key="2">
    <source>
        <dbReference type="EMBL" id="MDN3918712.1"/>
    </source>
</evidence>
<reference evidence="2 3" key="1">
    <citation type="submission" date="2023-06" db="EMBL/GenBank/DDBJ databases">
        <title>Pelomonas sp. PFR6 16S ribosomal RNA gene Genome sequencing and assembly.</title>
        <authorList>
            <person name="Woo H."/>
        </authorList>
    </citation>
    <scope>NUCLEOTIDE SEQUENCE [LARGE SCALE GENOMIC DNA]</scope>
    <source>
        <strain evidence="2 3">PFR6</strain>
    </source>
</reference>
<organism evidence="2 3">
    <name type="scientific">Roseateles violae</name>
    <dbReference type="NCBI Taxonomy" id="3058042"/>
    <lineage>
        <taxon>Bacteria</taxon>
        <taxon>Pseudomonadati</taxon>
        <taxon>Pseudomonadota</taxon>
        <taxon>Betaproteobacteria</taxon>
        <taxon>Burkholderiales</taxon>
        <taxon>Sphaerotilaceae</taxon>
        <taxon>Roseateles</taxon>
    </lineage>
</organism>
<gene>
    <name evidence="2" type="ORF">QWJ38_00340</name>
</gene>
<keyword evidence="3" id="KW-1185">Reference proteome</keyword>
<evidence type="ECO:0008006" key="4">
    <source>
        <dbReference type="Google" id="ProtNLM"/>
    </source>
</evidence>
<dbReference type="Proteomes" id="UP001228044">
    <property type="component" value="Unassembled WGS sequence"/>
</dbReference>
<accession>A0ABT8DKT5</accession>
<sequence>MTDTTSPGDDAAASDPPPEDEQAIRERVRQLSAQLFAGGKLDTEGIKEVVRAMSGGAIKPPLDSAAAREAFTETLRGLDQALLLSSQAAHEALATLAARGSDFSDNDLKNAFAALQEMQGDFVAAANHIAEASSGNIRRELVDLALHAQRVGADASVSIAQTMSEFANRMNESYRNRAVPGLEKAREYGANMTLVTSGLLAGFADALRQQAEARKAK</sequence>
<evidence type="ECO:0000313" key="3">
    <source>
        <dbReference type="Proteomes" id="UP001228044"/>
    </source>
</evidence>
<comment type="caution">
    <text evidence="2">The sequence shown here is derived from an EMBL/GenBank/DDBJ whole genome shotgun (WGS) entry which is preliminary data.</text>
</comment>
<protein>
    <recommendedName>
        <fullName evidence="4">DUF1641 domain-containing protein</fullName>
    </recommendedName>
</protein>
<dbReference type="Pfam" id="PF20572">
    <property type="entry name" value="DUF6781"/>
    <property type="match status" value="1"/>
</dbReference>